<accession>A0A4Y2RAI0</accession>
<dbReference type="AlphaFoldDB" id="A0A4Y2RAI0"/>
<comment type="caution">
    <text evidence="1">The sequence shown here is derived from an EMBL/GenBank/DDBJ whole genome shotgun (WGS) entry which is preliminary data.</text>
</comment>
<dbReference type="Proteomes" id="UP000499080">
    <property type="component" value="Unassembled WGS sequence"/>
</dbReference>
<sequence>MYSLSPLRTTYSWLRAIVASSVPMENATGMRRGSEDAGLSSNGYFVFILRFFCARYLLCSCLVSCWAVRYGIGVLGELGSLALVRVKILGCCCVRL</sequence>
<evidence type="ECO:0000313" key="3">
    <source>
        <dbReference type="Proteomes" id="UP000499080"/>
    </source>
</evidence>
<evidence type="ECO:0000313" key="2">
    <source>
        <dbReference type="EMBL" id="GBN72770.1"/>
    </source>
</evidence>
<evidence type="ECO:0000313" key="1">
    <source>
        <dbReference type="EMBL" id="GBN72758.1"/>
    </source>
</evidence>
<dbReference type="EMBL" id="BGPR01016374">
    <property type="protein sequence ID" value="GBN72758.1"/>
    <property type="molecule type" value="Genomic_DNA"/>
</dbReference>
<name>A0A4Y2RAI0_ARAVE</name>
<reference evidence="1 3" key="1">
    <citation type="journal article" date="2019" name="Sci. Rep.">
        <title>Orb-weaving spider Araneus ventricosus genome elucidates the spidroin gene catalogue.</title>
        <authorList>
            <person name="Kono N."/>
            <person name="Nakamura H."/>
            <person name="Ohtoshi R."/>
            <person name="Moran D.A.P."/>
            <person name="Shinohara A."/>
            <person name="Yoshida Y."/>
            <person name="Fujiwara M."/>
            <person name="Mori M."/>
            <person name="Tomita M."/>
            <person name="Arakawa K."/>
        </authorList>
    </citation>
    <scope>NUCLEOTIDE SEQUENCE [LARGE SCALE GENOMIC DNA]</scope>
</reference>
<proteinExistence type="predicted"/>
<dbReference type="EMBL" id="BGPR01016377">
    <property type="protein sequence ID" value="GBN72770.1"/>
    <property type="molecule type" value="Genomic_DNA"/>
</dbReference>
<protein>
    <submittedName>
        <fullName evidence="1">Uncharacterized protein</fullName>
    </submittedName>
</protein>
<keyword evidence="3" id="KW-1185">Reference proteome</keyword>
<gene>
    <name evidence="1" type="ORF">AVEN_113493_1</name>
    <name evidence="2" type="ORF">AVEN_149721_1</name>
</gene>
<organism evidence="1 3">
    <name type="scientific">Araneus ventricosus</name>
    <name type="common">Orbweaver spider</name>
    <name type="synonym">Epeira ventricosa</name>
    <dbReference type="NCBI Taxonomy" id="182803"/>
    <lineage>
        <taxon>Eukaryota</taxon>
        <taxon>Metazoa</taxon>
        <taxon>Ecdysozoa</taxon>
        <taxon>Arthropoda</taxon>
        <taxon>Chelicerata</taxon>
        <taxon>Arachnida</taxon>
        <taxon>Araneae</taxon>
        <taxon>Araneomorphae</taxon>
        <taxon>Entelegynae</taxon>
        <taxon>Araneoidea</taxon>
        <taxon>Araneidae</taxon>
        <taxon>Araneus</taxon>
    </lineage>
</organism>